<evidence type="ECO:0000313" key="3">
    <source>
        <dbReference type="WBParaSite" id="Hba_17113"/>
    </source>
</evidence>
<sequence length="125" mass="14690">MGVGCALVSFLLITFWYSVIGESTEEVINLLNKPHQIPFRSLGSDLFKQWRSKRQNEEKSSYTQFDSNTKLETNKDKKKVIKIGHLGAIGQFTIRLYRNICLLSPHPFSMIFINMYFRPYKYKFI</sequence>
<evidence type="ECO:0000313" key="2">
    <source>
        <dbReference type="Proteomes" id="UP000095283"/>
    </source>
</evidence>
<proteinExistence type="predicted"/>
<accession>A0A1I7XH88</accession>
<dbReference type="AlphaFoldDB" id="A0A1I7XH88"/>
<feature type="chain" id="PRO_5009311208" evidence="1">
    <location>
        <begin position="22"/>
        <end position="125"/>
    </location>
</feature>
<keyword evidence="1" id="KW-0732">Signal</keyword>
<reference evidence="3" key="1">
    <citation type="submission" date="2016-11" db="UniProtKB">
        <authorList>
            <consortium name="WormBaseParasite"/>
        </authorList>
    </citation>
    <scope>IDENTIFICATION</scope>
</reference>
<keyword evidence="2" id="KW-1185">Reference proteome</keyword>
<dbReference type="WBParaSite" id="Hba_17113">
    <property type="protein sequence ID" value="Hba_17113"/>
    <property type="gene ID" value="Hba_17113"/>
</dbReference>
<dbReference type="Proteomes" id="UP000095283">
    <property type="component" value="Unplaced"/>
</dbReference>
<organism evidence="2 3">
    <name type="scientific">Heterorhabditis bacteriophora</name>
    <name type="common">Entomopathogenic nematode worm</name>
    <dbReference type="NCBI Taxonomy" id="37862"/>
    <lineage>
        <taxon>Eukaryota</taxon>
        <taxon>Metazoa</taxon>
        <taxon>Ecdysozoa</taxon>
        <taxon>Nematoda</taxon>
        <taxon>Chromadorea</taxon>
        <taxon>Rhabditida</taxon>
        <taxon>Rhabditina</taxon>
        <taxon>Rhabditomorpha</taxon>
        <taxon>Strongyloidea</taxon>
        <taxon>Heterorhabditidae</taxon>
        <taxon>Heterorhabditis</taxon>
    </lineage>
</organism>
<protein>
    <submittedName>
        <fullName evidence="3">Uncharacterized protein</fullName>
    </submittedName>
</protein>
<evidence type="ECO:0000256" key="1">
    <source>
        <dbReference type="SAM" id="SignalP"/>
    </source>
</evidence>
<name>A0A1I7XH88_HETBA</name>
<feature type="signal peptide" evidence="1">
    <location>
        <begin position="1"/>
        <end position="21"/>
    </location>
</feature>